<dbReference type="RefSeq" id="WP_107755615.1">
    <property type="nucleotide sequence ID" value="NZ_CP046567.1"/>
</dbReference>
<feature type="transmembrane region" description="Helical" evidence="2">
    <location>
        <begin position="42"/>
        <end position="64"/>
    </location>
</feature>
<feature type="transmembrane region" description="Helical" evidence="2">
    <location>
        <begin position="70"/>
        <end position="89"/>
    </location>
</feature>
<keyword evidence="5" id="KW-0002">3D-structure</keyword>
<dbReference type="SMR" id="A0A221C8Y4"/>
<proteinExistence type="evidence at protein level"/>
<reference evidence="5" key="3">
    <citation type="journal article" date="2020" name="Proc. Natl. Acad. Sci. U.S.A.">
        <title>Structure of the &lt;i&gt;Dietzia&lt;/i&gt; Mrp complex reveals molecular mechanism of this giant bacterial sodium proton pump.</title>
        <authorList>
            <person name="Li B."/>
            <person name="Zhang K."/>
            <person name="Nie Y."/>
            <person name="Wang X."/>
            <person name="Zhao Y."/>
            <person name="Zhang X.C."/>
            <person name="Wu X.L."/>
        </authorList>
    </citation>
    <scope>STRUCTURE BY ELECTRON MICROSCOPY (3.00 ANGSTROMS)</scope>
</reference>
<sequence length="125" mass="12774">MSWELVATVLGSVSVLVGAVVFLGGAIGLLRFPDLYVRSSAIGAAAGLGLVFVIAGAFLLHPTWEAAPKVAVAAILQFASSAIGAMYIARAGFLSGAAPTTATRYSQIEFTTGPPTDSTEVTRDD</sequence>
<dbReference type="PDB" id="7D3U">
    <property type="method" value="EM"/>
    <property type="resolution" value="3.00 A"/>
    <property type="chains" value="G=1-125"/>
</dbReference>
<dbReference type="AlphaFoldDB" id="A0A221C8Y4"/>
<dbReference type="EMBL" id="KY793519">
    <property type="protein sequence ID" value="ASL69799.1"/>
    <property type="molecule type" value="Genomic_DNA"/>
</dbReference>
<evidence type="ECO:0000256" key="2">
    <source>
        <dbReference type="SAM" id="Phobius"/>
    </source>
</evidence>
<name>A0A221C8Y4_9ACTN</name>
<reference evidence="3" key="1">
    <citation type="submission" date="2017-03" db="EMBL/GenBank/DDBJ databases">
        <title>Role of a novel alkaline multiple Na+/H+ antiporter in rapid response to extreme high alkaline shock in Dietzia sp. DQ12-45-1b.</title>
        <authorList>
            <person name="Fang H."/>
            <person name="Wu X."/>
        </authorList>
    </citation>
    <scope>NUCLEOTIDE SEQUENCE</scope>
</reference>
<evidence type="ECO:0000256" key="1">
    <source>
        <dbReference type="ARBA" id="ARBA00008404"/>
    </source>
</evidence>
<feature type="transmembrane region" description="Helical" evidence="2">
    <location>
        <begin position="6"/>
        <end position="30"/>
    </location>
</feature>
<dbReference type="InterPro" id="IPR005133">
    <property type="entry name" value="PhaG_MnhG_YufB"/>
</dbReference>
<dbReference type="EMDB" id="EMD-30567"/>
<dbReference type="GO" id="GO:0015385">
    <property type="term" value="F:sodium:proton antiporter activity"/>
    <property type="evidence" value="ECO:0007669"/>
    <property type="project" value="TreeGrafter"/>
</dbReference>
<keyword evidence="2" id="KW-1133">Transmembrane helix</keyword>
<evidence type="ECO:0000313" key="4">
    <source>
        <dbReference type="EMBL" id="QGW23552.1"/>
    </source>
</evidence>
<dbReference type="PANTHER" id="PTHR34703">
    <property type="entry name" value="ANTIPORTER SUBUNIT MNHG2-RELATED"/>
    <property type="match status" value="1"/>
</dbReference>
<keyword evidence="2" id="KW-0472">Membrane</keyword>
<reference evidence="4" key="2">
    <citation type="submission" date="2019-12" db="EMBL/GenBank/DDBJ databases">
        <title>Metabolic exchange with alkane non-consumer Pseudomonas stutzeri SLG510A3-8 improves the n-alkane biodegradation of the alkane degrader Dietzia sp. DQ12-45-1b.</title>
        <authorList>
            <person name="Hu B."/>
        </authorList>
    </citation>
    <scope>NUCLEOTIDE SEQUENCE [LARGE SCALE GENOMIC DNA]</scope>
    <source>
        <strain evidence="4">DQ12-45-1b</strain>
    </source>
</reference>
<dbReference type="Pfam" id="PF03334">
    <property type="entry name" value="PhaG_MnhG_YufB"/>
    <property type="match status" value="1"/>
</dbReference>
<dbReference type="EMBL" id="CP046567">
    <property type="protein sequence ID" value="QGW23552.1"/>
    <property type="molecule type" value="Genomic_DNA"/>
</dbReference>
<gene>
    <name evidence="3" type="primary">amnhG</name>
    <name evidence="4" type="ORF">GJR88_00766</name>
</gene>
<evidence type="ECO:0007829" key="5">
    <source>
        <dbReference type="PDB" id="7D3U"/>
    </source>
</evidence>
<comment type="similarity">
    <text evidence="1">Belongs to the CPA3 antiporters (TC 2.A.63) subunit G family.</text>
</comment>
<evidence type="ECO:0000313" key="3">
    <source>
        <dbReference type="EMBL" id="ASL69799.1"/>
    </source>
</evidence>
<protein>
    <submittedName>
        <fullName evidence="3">Monovalent Na+/H+ antiporter subunit G</fullName>
    </submittedName>
    <submittedName>
        <fullName evidence="4">Monovalent cation/proton antiporter, MnhG/PhaG subunit</fullName>
    </submittedName>
</protein>
<keyword evidence="2" id="KW-0812">Transmembrane</keyword>
<organism evidence="3">
    <name type="scientific">Dietzia sp. DQ12-45-1b</name>
    <dbReference type="NCBI Taxonomy" id="912801"/>
    <lineage>
        <taxon>Bacteria</taxon>
        <taxon>Bacillati</taxon>
        <taxon>Actinomycetota</taxon>
        <taxon>Actinomycetes</taxon>
        <taxon>Mycobacteriales</taxon>
        <taxon>Dietziaceae</taxon>
        <taxon>Dietzia</taxon>
    </lineage>
</organism>
<accession>A0A221C8Y4</accession>
<dbReference type="PANTHER" id="PTHR34703:SF1">
    <property type="entry name" value="ANTIPORTER SUBUNIT MNHG2-RELATED"/>
    <property type="match status" value="1"/>
</dbReference>